<proteinExistence type="predicted"/>
<dbReference type="RefSeq" id="WP_150261359.1">
    <property type="nucleotide sequence ID" value="NZ_CP029189.1"/>
</dbReference>
<evidence type="ECO:0000313" key="1">
    <source>
        <dbReference type="EMBL" id="QES58437.1"/>
    </source>
</evidence>
<gene>
    <name evidence="1" type="ORF">DEJ51_33470</name>
</gene>
<dbReference type="OrthoDB" id="3854666at2"/>
<dbReference type="Proteomes" id="UP000324101">
    <property type="component" value="Chromosome"/>
</dbReference>
<protein>
    <submittedName>
        <fullName evidence="1">Uncharacterized protein</fullName>
    </submittedName>
</protein>
<reference evidence="1 2" key="1">
    <citation type="submission" date="2018-05" db="EMBL/GenBank/DDBJ databases">
        <title>Streptomyces venezuelae.</title>
        <authorList>
            <person name="Kim W."/>
            <person name="Lee N."/>
            <person name="Cho B.-K."/>
        </authorList>
    </citation>
    <scope>NUCLEOTIDE SEQUENCE [LARGE SCALE GENOMIC DNA]</scope>
    <source>
        <strain evidence="1 2">ATCC 21018</strain>
    </source>
</reference>
<dbReference type="AlphaFoldDB" id="A0A5P2DVR7"/>
<name>A0A5P2DVR7_STRVZ</name>
<sequence>MTEGSTPHISSARITVRGVQPGNPPFRIVEVDGEFVGRATSMTDVLLIAAEAGITIHDLDDLEVVHWVNGGKFAWTIPN</sequence>
<organism evidence="1 2">
    <name type="scientific">Streptomyces venezuelae</name>
    <dbReference type="NCBI Taxonomy" id="54571"/>
    <lineage>
        <taxon>Bacteria</taxon>
        <taxon>Bacillati</taxon>
        <taxon>Actinomycetota</taxon>
        <taxon>Actinomycetes</taxon>
        <taxon>Kitasatosporales</taxon>
        <taxon>Streptomycetaceae</taxon>
        <taxon>Streptomyces</taxon>
    </lineage>
</organism>
<accession>A0A5P2DVR7</accession>
<evidence type="ECO:0000313" key="2">
    <source>
        <dbReference type="Proteomes" id="UP000324101"/>
    </source>
</evidence>
<dbReference type="EMBL" id="CP029189">
    <property type="protein sequence ID" value="QES58437.1"/>
    <property type="molecule type" value="Genomic_DNA"/>
</dbReference>